<keyword evidence="2" id="KW-1185">Reference proteome</keyword>
<name>A0A7W5ANE4_9ACTN</name>
<evidence type="ECO:0000313" key="2">
    <source>
        <dbReference type="Proteomes" id="UP000590749"/>
    </source>
</evidence>
<dbReference type="AlphaFoldDB" id="A0A7W5ANE4"/>
<reference evidence="1 2" key="1">
    <citation type="submission" date="2020-08" db="EMBL/GenBank/DDBJ databases">
        <title>Genomic Encyclopedia of Type Strains, Phase III (KMG-III): the genomes of soil and plant-associated and newly described type strains.</title>
        <authorList>
            <person name="Whitman W."/>
        </authorList>
    </citation>
    <scope>NUCLEOTIDE SEQUENCE [LARGE SCALE GENOMIC DNA]</scope>
    <source>
        <strain evidence="1 2">CECT 3287</strain>
    </source>
</reference>
<accession>A0A7W5ANE4</accession>
<organism evidence="1 2">
    <name type="scientific">Actinoplanes campanulatus</name>
    <dbReference type="NCBI Taxonomy" id="113559"/>
    <lineage>
        <taxon>Bacteria</taxon>
        <taxon>Bacillati</taxon>
        <taxon>Actinomycetota</taxon>
        <taxon>Actinomycetes</taxon>
        <taxon>Micromonosporales</taxon>
        <taxon>Micromonosporaceae</taxon>
        <taxon>Actinoplanes</taxon>
    </lineage>
</organism>
<dbReference type="EMBL" id="JACHXF010000018">
    <property type="protein sequence ID" value="MBB3099433.1"/>
    <property type="molecule type" value="Genomic_DNA"/>
</dbReference>
<dbReference type="RefSeq" id="WP_189285764.1">
    <property type="nucleotide sequence ID" value="NZ_BMPW01000021.1"/>
</dbReference>
<proteinExistence type="predicted"/>
<comment type="caution">
    <text evidence="1">The sequence shown here is derived from an EMBL/GenBank/DDBJ whole genome shotgun (WGS) entry which is preliminary data.</text>
</comment>
<gene>
    <name evidence="1" type="ORF">FHR83_007139</name>
</gene>
<protein>
    <submittedName>
        <fullName evidence="1">Uncharacterized protein</fullName>
    </submittedName>
</protein>
<evidence type="ECO:0000313" key="1">
    <source>
        <dbReference type="EMBL" id="MBB3099433.1"/>
    </source>
</evidence>
<dbReference type="Proteomes" id="UP000590749">
    <property type="component" value="Unassembled WGS sequence"/>
</dbReference>
<sequence>MSNDHEPLQRAIVDTYRGRLPELGAVWDRLMALHGQLIEQWARYDLERADHRARCGDECGSDCALMIAEYDEVCREYVSRAMTVRAKQEEIIAEMRERASYGRR</sequence>